<name>A0AAE9YH77_9ACTN</name>
<evidence type="ECO:0000259" key="3">
    <source>
        <dbReference type="SMART" id="SM00014"/>
    </source>
</evidence>
<dbReference type="RefSeq" id="WP_272737242.1">
    <property type="nucleotide sequence ID" value="NZ_CP116942.1"/>
</dbReference>
<feature type="domain" description="Phosphatidic acid phosphatase type 2/haloperoxidase" evidence="3">
    <location>
        <begin position="65"/>
        <end position="172"/>
    </location>
</feature>
<dbReference type="SUPFAM" id="SSF48317">
    <property type="entry name" value="Acid phosphatase/Vanadium-dependent haloperoxidase"/>
    <property type="match status" value="1"/>
</dbReference>
<feature type="transmembrane region" description="Helical" evidence="2">
    <location>
        <begin position="157"/>
        <end position="175"/>
    </location>
</feature>
<evidence type="ECO:0000313" key="5">
    <source>
        <dbReference type="Proteomes" id="UP001216390"/>
    </source>
</evidence>
<evidence type="ECO:0000313" key="4">
    <source>
        <dbReference type="EMBL" id="WCO67721.1"/>
    </source>
</evidence>
<gene>
    <name evidence="4" type="ORF">PO878_03155</name>
</gene>
<dbReference type="Proteomes" id="UP001216390">
    <property type="component" value="Chromosome"/>
</dbReference>
<proteinExistence type="predicted"/>
<evidence type="ECO:0000256" key="2">
    <source>
        <dbReference type="SAM" id="Phobius"/>
    </source>
</evidence>
<dbReference type="SMART" id="SM00014">
    <property type="entry name" value="acidPPc"/>
    <property type="match status" value="1"/>
</dbReference>
<accession>A0AAE9YH77</accession>
<dbReference type="PANTHER" id="PTHR14969:SF13">
    <property type="entry name" value="AT30094P"/>
    <property type="match status" value="1"/>
</dbReference>
<keyword evidence="2" id="KW-1133">Transmembrane helix</keyword>
<dbReference type="PANTHER" id="PTHR14969">
    <property type="entry name" value="SPHINGOSINE-1-PHOSPHATE PHOSPHOHYDROLASE"/>
    <property type="match status" value="1"/>
</dbReference>
<keyword evidence="2" id="KW-0812">Transmembrane</keyword>
<dbReference type="Pfam" id="PF01569">
    <property type="entry name" value="PAP2"/>
    <property type="match status" value="1"/>
</dbReference>
<keyword evidence="5" id="KW-1185">Reference proteome</keyword>
<keyword evidence="2" id="KW-0472">Membrane</keyword>
<feature type="region of interest" description="Disordered" evidence="1">
    <location>
        <begin position="182"/>
        <end position="201"/>
    </location>
</feature>
<reference evidence="4" key="1">
    <citation type="submission" date="2023-01" db="EMBL/GenBank/DDBJ databases">
        <title>The diversity of Class Acidimicrobiia in South China Sea sediment environments and the proposal of Iamia marina sp. nov., a novel species of the genus Iamia.</title>
        <authorList>
            <person name="He Y."/>
            <person name="Tian X."/>
        </authorList>
    </citation>
    <scope>NUCLEOTIDE SEQUENCE</scope>
    <source>
        <strain evidence="4">DSM 19957</strain>
    </source>
</reference>
<dbReference type="Gene3D" id="1.20.144.10">
    <property type="entry name" value="Phosphatidic acid phosphatase type 2/haloperoxidase"/>
    <property type="match status" value="1"/>
</dbReference>
<dbReference type="KEGG" id="ima:PO878_03155"/>
<dbReference type="EMBL" id="CP116942">
    <property type="protein sequence ID" value="WCO67721.1"/>
    <property type="molecule type" value="Genomic_DNA"/>
</dbReference>
<feature type="transmembrane region" description="Helical" evidence="2">
    <location>
        <begin position="32"/>
        <end position="56"/>
    </location>
</feature>
<feature type="transmembrane region" description="Helical" evidence="2">
    <location>
        <begin position="108"/>
        <end position="128"/>
    </location>
</feature>
<evidence type="ECO:0000256" key="1">
    <source>
        <dbReference type="SAM" id="MobiDB-lite"/>
    </source>
</evidence>
<organism evidence="4 5">
    <name type="scientific">Iamia majanohamensis</name>
    <dbReference type="NCBI Taxonomy" id="467976"/>
    <lineage>
        <taxon>Bacteria</taxon>
        <taxon>Bacillati</taxon>
        <taxon>Actinomycetota</taxon>
        <taxon>Acidimicrobiia</taxon>
        <taxon>Acidimicrobiales</taxon>
        <taxon>Iamiaceae</taxon>
        <taxon>Iamia</taxon>
    </lineage>
</organism>
<dbReference type="InterPro" id="IPR000326">
    <property type="entry name" value="PAP2/HPO"/>
</dbReference>
<protein>
    <submittedName>
        <fullName evidence="4">Phosphatase PAP2 family protein</fullName>
    </submittedName>
</protein>
<sequence length="201" mass="20196">MLATATVVALGDGVHAGEEPVFAATNGLPRAAGLPLVAVMPLGASVGALALAAIALVARRLRLAVALAGAWALGRAASTVLKAVVDRPRPTLLLDDVARRQAQPFDQAFPSAHTTIAVALAVVVGGALPRWRVPVVVLAVAVAAARMYVGVHLPLDLVGGAALGLLAGIGVAAALDRWWPVPPSDPTPGDHDAREAGSEPG</sequence>
<feature type="compositionally biased region" description="Basic and acidic residues" evidence="1">
    <location>
        <begin position="188"/>
        <end position="201"/>
    </location>
</feature>
<dbReference type="AlphaFoldDB" id="A0AAE9YH77"/>
<feature type="transmembrane region" description="Helical" evidence="2">
    <location>
        <begin position="135"/>
        <end position="151"/>
    </location>
</feature>
<dbReference type="InterPro" id="IPR036938">
    <property type="entry name" value="PAP2/HPO_sf"/>
</dbReference>